<sequence precursor="true">MKPSALALLFAFASVVSVAFAEETTLAAKAISAQVVVYGDTSGGVAAAVQAARMGKETVLVSPVGHLGGMTSSGLGWTDIGRSAILGGVAREFYHRVYLHYQDEAAWEWEARSDFNNVGQGAPALDDKTQLAMTFEPHVAEAVFDELLKDAGVQVVRGRIDLADGAVKDGRRLTALRLEGGGLIEGDVFIDASYEGDLLPAAGVSFRVGREANAEFNEMGNGNTGQRRTHQMPDGVDPYVVARDASSGLLPSVNATIGGPLGSADERLQSYCYRLTLTDVPANRITIAKPEGYREADYELLFRAIEAGHRWPFFTTSLMPNRKTDTNNNGGVSMDFIGGNYKLDEDGKTVWSWVTLDHAGRERVAAAHKKWQLGLLWTLQNHPRVPAEIRRRVAPWGLAADEYQDNDTWPYAIYVREGRRMASDFVMTEGHCRNQLPIDDPIGMGAYTLDSHNTQRCVVDGVVRNEGDVQLRLTDGPYKIAYRAITPRADECENLLVPWALSSTHIAFGSIRMEPVFMILGQSAATAASLAIDEVIPVQEVSYEALRERLLKDDQRLEVVAE</sequence>
<dbReference type="PANTHER" id="PTHR43498">
    <property type="entry name" value="FERREDOXIN:COB-COM HETERODISULFIDE REDUCTASE SUBUNIT A"/>
    <property type="match status" value="1"/>
</dbReference>
<organism evidence="7 8">
    <name type="scientific">Botrimarina mediterranea</name>
    <dbReference type="NCBI Taxonomy" id="2528022"/>
    <lineage>
        <taxon>Bacteria</taxon>
        <taxon>Pseudomonadati</taxon>
        <taxon>Planctomycetota</taxon>
        <taxon>Planctomycetia</taxon>
        <taxon>Pirellulales</taxon>
        <taxon>Lacipirellulaceae</taxon>
        <taxon>Botrimarina</taxon>
    </lineage>
</organism>
<dbReference type="AlphaFoldDB" id="A0A518K9E1"/>
<evidence type="ECO:0000256" key="5">
    <source>
        <dbReference type="ARBA" id="ARBA00023014"/>
    </source>
</evidence>
<dbReference type="EMBL" id="CP036349">
    <property type="protein sequence ID" value="QDV74393.1"/>
    <property type="molecule type" value="Genomic_DNA"/>
</dbReference>
<evidence type="ECO:0000256" key="1">
    <source>
        <dbReference type="ARBA" id="ARBA00022485"/>
    </source>
</evidence>
<keyword evidence="4" id="KW-0408">Iron</keyword>
<protein>
    <submittedName>
        <fullName evidence="7">FAD dependent oxidoreductase</fullName>
    </submittedName>
</protein>
<evidence type="ECO:0000256" key="2">
    <source>
        <dbReference type="ARBA" id="ARBA00022723"/>
    </source>
</evidence>
<dbReference type="InterPro" id="IPR036188">
    <property type="entry name" value="FAD/NAD-bd_sf"/>
</dbReference>
<gene>
    <name evidence="7" type="ORF">Spa11_25960</name>
</gene>
<evidence type="ECO:0000256" key="3">
    <source>
        <dbReference type="ARBA" id="ARBA00023002"/>
    </source>
</evidence>
<dbReference type="KEGG" id="bmei:Spa11_25960"/>
<proteinExistence type="predicted"/>
<name>A0A518K9E1_9BACT</name>
<accession>A0A518K9E1</accession>
<dbReference type="InterPro" id="IPR039650">
    <property type="entry name" value="HdrA-like"/>
</dbReference>
<evidence type="ECO:0000256" key="4">
    <source>
        <dbReference type="ARBA" id="ARBA00023004"/>
    </source>
</evidence>
<dbReference type="GO" id="GO:0046872">
    <property type="term" value="F:metal ion binding"/>
    <property type="evidence" value="ECO:0007669"/>
    <property type="project" value="UniProtKB-KW"/>
</dbReference>
<dbReference type="Pfam" id="PF12831">
    <property type="entry name" value="FAD_oxidored"/>
    <property type="match status" value="1"/>
</dbReference>
<keyword evidence="1" id="KW-0004">4Fe-4S</keyword>
<keyword evidence="3" id="KW-0560">Oxidoreductase</keyword>
<dbReference type="PANTHER" id="PTHR43498:SF1">
    <property type="entry name" value="COB--COM HETERODISULFIDE REDUCTASE IRON-SULFUR SUBUNIT A"/>
    <property type="match status" value="1"/>
</dbReference>
<keyword evidence="8" id="KW-1185">Reference proteome</keyword>
<dbReference type="Proteomes" id="UP000316426">
    <property type="component" value="Chromosome"/>
</dbReference>
<dbReference type="GO" id="GO:0051539">
    <property type="term" value="F:4 iron, 4 sulfur cluster binding"/>
    <property type="evidence" value="ECO:0007669"/>
    <property type="project" value="UniProtKB-KW"/>
</dbReference>
<keyword evidence="6" id="KW-0732">Signal</keyword>
<dbReference type="SUPFAM" id="SSF51905">
    <property type="entry name" value="FAD/NAD(P)-binding domain"/>
    <property type="match status" value="1"/>
</dbReference>
<dbReference type="RefSeq" id="WP_197529356.1">
    <property type="nucleotide sequence ID" value="NZ_CP036349.1"/>
</dbReference>
<keyword evidence="2" id="KW-0479">Metal-binding</keyword>
<evidence type="ECO:0000256" key="6">
    <source>
        <dbReference type="SAM" id="SignalP"/>
    </source>
</evidence>
<evidence type="ECO:0000313" key="8">
    <source>
        <dbReference type="Proteomes" id="UP000316426"/>
    </source>
</evidence>
<reference evidence="7 8" key="1">
    <citation type="submission" date="2019-02" db="EMBL/GenBank/DDBJ databases">
        <title>Deep-cultivation of Planctomycetes and their phenomic and genomic characterization uncovers novel biology.</title>
        <authorList>
            <person name="Wiegand S."/>
            <person name="Jogler M."/>
            <person name="Boedeker C."/>
            <person name="Pinto D."/>
            <person name="Vollmers J."/>
            <person name="Rivas-Marin E."/>
            <person name="Kohn T."/>
            <person name="Peeters S.H."/>
            <person name="Heuer A."/>
            <person name="Rast P."/>
            <person name="Oberbeckmann S."/>
            <person name="Bunk B."/>
            <person name="Jeske O."/>
            <person name="Meyerdierks A."/>
            <person name="Storesund J.E."/>
            <person name="Kallscheuer N."/>
            <person name="Luecker S."/>
            <person name="Lage O.M."/>
            <person name="Pohl T."/>
            <person name="Merkel B.J."/>
            <person name="Hornburger P."/>
            <person name="Mueller R.-W."/>
            <person name="Bruemmer F."/>
            <person name="Labrenz M."/>
            <person name="Spormann A.M."/>
            <person name="Op den Camp H."/>
            <person name="Overmann J."/>
            <person name="Amann R."/>
            <person name="Jetten M.S.M."/>
            <person name="Mascher T."/>
            <person name="Medema M.H."/>
            <person name="Devos D.P."/>
            <person name="Kaster A.-K."/>
            <person name="Ovreas L."/>
            <person name="Rohde M."/>
            <person name="Galperin M.Y."/>
            <person name="Jogler C."/>
        </authorList>
    </citation>
    <scope>NUCLEOTIDE SEQUENCE [LARGE SCALE GENOMIC DNA]</scope>
    <source>
        <strain evidence="7 8">Spa11</strain>
    </source>
</reference>
<dbReference type="GO" id="GO:0016491">
    <property type="term" value="F:oxidoreductase activity"/>
    <property type="evidence" value="ECO:0007669"/>
    <property type="project" value="UniProtKB-KW"/>
</dbReference>
<feature type="chain" id="PRO_5021711366" evidence="6">
    <location>
        <begin position="22"/>
        <end position="562"/>
    </location>
</feature>
<feature type="signal peptide" evidence="6">
    <location>
        <begin position="1"/>
        <end position="21"/>
    </location>
</feature>
<evidence type="ECO:0000313" key="7">
    <source>
        <dbReference type="EMBL" id="QDV74393.1"/>
    </source>
</evidence>
<keyword evidence="5" id="KW-0411">Iron-sulfur</keyword>